<protein>
    <submittedName>
        <fullName evidence="3">Kinesin motor domain-containing protein</fullName>
    </submittedName>
</protein>
<organism evidence="2 3">
    <name type="scientific">Macrostomum lignano</name>
    <dbReference type="NCBI Taxonomy" id="282301"/>
    <lineage>
        <taxon>Eukaryota</taxon>
        <taxon>Metazoa</taxon>
        <taxon>Spiralia</taxon>
        <taxon>Lophotrochozoa</taxon>
        <taxon>Platyhelminthes</taxon>
        <taxon>Rhabditophora</taxon>
        <taxon>Macrostomorpha</taxon>
        <taxon>Macrostomida</taxon>
        <taxon>Macrostomidae</taxon>
        <taxon>Macrostomum</taxon>
    </lineage>
</organism>
<evidence type="ECO:0000313" key="2">
    <source>
        <dbReference type="Proteomes" id="UP000095280"/>
    </source>
</evidence>
<dbReference type="Proteomes" id="UP000095280">
    <property type="component" value="Unplaced"/>
</dbReference>
<dbReference type="WBParaSite" id="maker-unitig_35150-snap-gene-0.1-mRNA-1">
    <property type="protein sequence ID" value="maker-unitig_35150-snap-gene-0.1-mRNA-1"/>
    <property type="gene ID" value="maker-unitig_35150-snap-gene-0.1"/>
</dbReference>
<accession>A0A1I8FJ60</accession>
<feature type="region of interest" description="Disordered" evidence="1">
    <location>
        <begin position="157"/>
        <end position="180"/>
    </location>
</feature>
<sequence length="180" mass="19110">GLPREPCRAATNSTTCPQEAVWPAPAQFARIIGVVEPLPPEKCTTSSFDLETTGTNVRKELRAGPWRSGLPVWPGEKGQLTRKSLRVACASACRTAAPSQGHLCDRVRGAAQPHVSASSVELRSLTQGKGRVRDGVQPLLPRALRPAQLQLVSSTATLESQAAGSKKAKRQEVASGSRTP</sequence>
<dbReference type="AlphaFoldDB" id="A0A1I8FJ60"/>
<proteinExistence type="predicted"/>
<name>A0A1I8FJ60_9PLAT</name>
<reference evidence="3" key="1">
    <citation type="submission" date="2016-11" db="UniProtKB">
        <authorList>
            <consortium name="WormBaseParasite"/>
        </authorList>
    </citation>
    <scope>IDENTIFICATION</scope>
</reference>
<evidence type="ECO:0000313" key="3">
    <source>
        <dbReference type="WBParaSite" id="maker-unitig_35150-snap-gene-0.1-mRNA-1"/>
    </source>
</evidence>
<keyword evidence="2" id="KW-1185">Reference proteome</keyword>
<evidence type="ECO:0000256" key="1">
    <source>
        <dbReference type="SAM" id="MobiDB-lite"/>
    </source>
</evidence>